<feature type="compositionally biased region" description="Basic residues" evidence="1">
    <location>
        <begin position="139"/>
        <end position="149"/>
    </location>
</feature>
<protein>
    <submittedName>
        <fullName evidence="2">Uncharacterized protein</fullName>
    </submittedName>
</protein>
<proteinExistence type="predicted"/>
<evidence type="ECO:0000256" key="1">
    <source>
        <dbReference type="SAM" id="MobiDB-lite"/>
    </source>
</evidence>
<evidence type="ECO:0000313" key="3">
    <source>
        <dbReference type="Proteomes" id="UP001189429"/>
    </source>
</evidence>
<sequence>MSEISQRSDKPTRQLGYPADQCSSLGALGSDAVQPICQNLELPSTSTKQDDLSDARALKDREEETSTRVRNRYVAGDTNDIDGHEQTHPKLLRTHYIVHASRDSEAPANGEKTRADHESMELKPEQCKASATMRQVRGLWHKGRTASTP</sequence>
<dbReference type="Proteomes" id="UP001189429">
    <property type="component" value="Unassembled WGS sequence"/>
</dbReference>
<feature type="compositionally biased region" description="Basic and acidic residues" evidence="1">
    <location>
        <begin position="48"/>
        <end position="67"/>
    </location>
</feature>
<organism evidence="2 3">
    <name type="scientific">Prorocentrum cordatum</name>
    <dbReference type="NCBI Taxonomy" id="2364126"/>
    <lineage>
        <taxon>Eukaryota</taxon>
        <taxon>Sar</taxon>
        <taxon>Alveolata</taxon>
        <taxon>Dinophyceae</taxon>
        <taxon>Prorocentrales</taxon>
        <taxon>Prorocentraceae</taxon>
        <taxon>Prorocentrum</taxon>
    </lineage>
</organism>
<keyword evidence="3" id="KW-1185">Reference proteome</keyword>
<accession>A0ABN9XMR4</accession>
<dbReference type="EMBL" id="CAUYUJ010020640">
    <property type="protein sequence ID" value="CAK0899656.1"/>
    <property type="molecule type" value="Genomic_DNA"/>
</dbReference>
<feature type="compositionally biased region" description="Basic and acidic residues" evidence="1">
    <location>
        <begin position="100"/>
        <end position="126"/>
    </location>
</feature>
<gene>
    <name evidence="2" type="ORF">PCOR1329_LOCUS77114</name>
</gene>
<feature type="region of interest" description="Disordered" evidence="1">
    <location>
        <begin position="100"/>
        <end position="149"/>
    </location>
</feature>
<name>A0ABN9XMR4_9DINO</name>
<comment type="caution">
    <text evidence="2">The sequence shown here is derived from an EMBL/GenBank/DDBJ whole genome shotgun (WGS) entry which is preliminary data.</text>
</comment>
<feature type="region of interest" description="Disordered" evidence="1">
    <location>
        <begin position="40"/>
        <end position="88"/>
    </location>
</feature>
<reference evidence="2" key="1">
    <citation type="submission" date="2023-10" db="EMBL/GenBank/DDBJ databases">
        <authorList>
            <person name="Chen Y."/>
            <person name="Shah S."/>
            <person name="Dougan E. K."/>
            <person name="Thang M."/>
            <person name="Chan C."/>
        </authorList>
    </citation>
    <scope>NUCLEOTIDE SEQUENCE [LARGE SCALE GENOMIC DNA]</scope>
</reference>
<evidence type="ECO:0000313" key="2">
    <source>
        <dbReference type="EMBL" id="CAK0899656.1"/>
    </source>
</evidence>